<dbReference type="Proteomes" id="UP001463665">
    <property type="component" value="Chromosome"/>
</dbReference>
<feature type="transmembrane region" description="Helical" evidence="1">
    <location>
        <begin position="46"/>
        <end position="67"/>
    </location>
</feature>
<organism evidence="2 3">
    <name type="scientific">Chryseobacterium endophyticum</name>
    <dbReference type="NCBI Taxonomy" id="1854762"/>
    <lineage>
        <taxon>Bacteria</taxon>
        <taxon>Pseudomonadati</taxon>
        <taxon>Bacteroidota</taxon>
        <taxon>Flavobacteriia</taxon>
        <taxon>Flavobacteriales</taxon>
        <taxon>Weeksellaceae</taxon>
        <taxon>Chryseobacterium group</taxon>
        <taxon>Chryseobacterium</taxon>
    </lineage>
</organism>
<name>A0AAU6WK93_9FLAO</name>
<dbReference type="EMBL" id="CP154834">
    <property type="protein sequence ID" value="XAO73185.1"/>
    <property type="molecule type" value="Genomic_DNA"/>
</dbReference>
<proteinExistence type="predicted"/>
<evidence type="ECO:0000313" key="3">
    <source>
        <dbReference type="Proteomes" id="UP001463665"/>
    </source>
</evidence>
<keyword evidence="1" id="KW-0472">Membrane</keyword>
<evidence type="ECO:0000313" key="2">
    <source>
        <dbReference type="EMBL" id="XAO73185.1"/>
    </source>
</evidence>
<keyword evidence="1" id="KW-1133">Transmembrane helix</keyword>
<accession>A0AAU6WK93</accession>
<dbReference type="RefSeq" id="WP_345765754.1">
    <property type="nucleotide sequence ID" value="NZ_CP154834.1"/>
</dbReference>
<reference evidence="2 3" key="1">
    <citation type="submission" date="2024-04" db="EMBL/GenBank/DDBJ databases">
        <title>Genome sequencing and assembly of rice foliar adapted Chryseobacterium endophyticum OsEnb-ALM-A6.</title>
        <authorList>
            <person name="Kumar S."/>
            <person name="Javed M."/>
            <person name="Chouhan V."/>
            <person name="Charishma K."/>
            <person name="Patel A."/>
            <person name="Kumar M."/>
            <person name="Sahu K.P."/>
            <person name="Kumar A."/>
        </authorList>
    </citation>
    <scope>NUCLEOTIDE SEQUENCE [LARGE SCALE GENOMIC DNA]</scope>
    <source>
        <strain evidence="2 3">OsEnb-ALM-A6</strain>
    </source>
</reference>
<gene>
    <name evidence="2" type="ORF">AAFP95_15485</name>
</gene>
<keyword evidence="3" id="KW-1185">Reference proteome</keyword>
<evidence type="ECO:0000256" key="1">
    <source>
        <dbReference type="SAM" id="Phobius"/>
    </source>
</evidence>
<dbReference type="AlphaFoldDB" id="A0AAU6WK93"/>
<sequence>MKNNMLNKLKAGYEEMEIQPSAGLWDSLDQKLDEKTEIKPKASFQWWKYAAVVLLFISIGTISYFNYKKNFDFNKVNHIAKKKRKKRFLTHILKSMTNRTVQLPK</sequence>
<protein>
    <submittedName>
        <fullName evidence="2">Uncharacterized protein</fullName>
    </submittedName>
</protein>
<keyword evidence="1" id="KW-0812">Transmembrane</keyword>